<dbReference type="GeneID" id="29116374"/>
<protein>
    <submittedName>
        <fullName evidence="1">Uncharacterized protein</fullName>
    </submittedName>
</protein>
<dbReference type="KEGG" id="aalt:CC77DRAFT_235588"/>
<dbReference type="AlphaFoldDB" id="A0A177DF58"/>
<reference evidence="1 2" key="1">
    <citation type="submission" date="2016-05" db="EMBL/GenBank/DDBJ databases">
        <title>Comparative analysis of secretome profiles of manganese(II)-oxidizing ascomycete fungi.</title>
        <authorList>
            <consortium name="DOE Joint Genome Institute"/>
            <person name="Zeiner C.A."/>
            <person name="Purvine S.O."/>
            <person name="Zink E.M."/>
            <person name="Wu S."/>
            <person name="Pasa-Tolic L."/>
            <person name="Chaput D.L."/>
            <person name="Haridas S."/>
            <person name="Grigoriev I.V."/>
            <person name="Santelli C.M."/>
            <person name="Hansel C.M."/>
        </authorList>
    </citation>
    <scope>NUCLEOTIDE SEQUENCE [LARGE SCALE GENOMIC DNA]</scope>
    <source>
        <strain evidence="1 2">SRC1lrK2f</strain>
    </source>
</reference>
<evidence type="ECO:0000313" key="1">
    <source>
        <dbReference type="EMBL" id="OAG17780.1"/>
    </source>
</evidence>
<dbReference type="Proteomes" id="UP000077248">
    <property type="component" value="Unassembled WGS sequence"/>
</dbReference>
<dbReference type="RefSeq" id="XP_018383201.1">
    <property type="nucleotide sequence ID" value="XM_018530780.1"/>
</dbReference>
<accession>A0A177DF58</accession>
<sequence>MHAGVSQRRDIDSIRPDFQRAILRTNTTGAVDRDPLCETLGWGSLPESDAPFLPYPQHVRNASNGAHQHLANSHLFGLTIRSPHFTSSRPFYEILTVPSNCNQVAARQFGYSRITHTPCRLAYSVRPRTGSTPCPRRFGWQPRLTSSPYINGHYTRLRRWFSGPVLSDYLLSRASILSIRMELGQACRSNTGLLRIGAVTSPFTRHSPSLVSTTVKSISKNWWRESACNRFLRTWVRGQQSLLILELGLVMFLSLGSPRIQSMLFFKCAFSTPVP</sequence>
<dbReference type="VEuPathDB" id="FungiDB:CC77DRAFT_235588"/>
<name>A0A177DF58_ALTAL</name>
<keyword evidence="2" id="KW-1185">Reference proteome</keyword>
<gene>
    <name evidence="1" type="ORF">CC77DRAFT_235588</name>
</gene>
<evidence type="ECO:0000313" key="2">
    <source>
        <dbReference type="Proteomes" id="UP000077248"/>
    </source>
</evidence>
<proteinExistence type="predicted"/>
<organism evidence="1 2">
    <name type="scientific">Alternaria alternata</name>
    <name type="common">Alternaria rot fungus</name>
    <name type="synonym">Torula alternata</name>
    <dbReference type="NCBI Taxonomy" id="5599"/>
    <lineage>
        <taxon>Eukaryota</taxon>
        <taxon>Fungi</taxon>
        <taxon>Dikarya</taxon>
        <taxon>Ascomycota</taxon>
        <taxon>Pezizomycotina</taxon>
        <taxon>Dothideomycetes</taxon>
        <taxon>Pleosporomycetidae</taxon>
        <taxon>Pleosporales</taxon>
        <taxon>Pleosporineae</taxon>
        <taxon>Pleosporaceae</taxon>
        <taxon>Alternaria</taxon>
        <taxon>Alternaria sect. Alternaria</taxon>
        <taxon>Alternaria alternata complex</taxon>
    </lineage>
</organism>
<dbReference type="EMBL" id="KV441485">
    <property type="protein sequence ID" value="OAG17780.1"/>
    <property type="molecule type" value="Genomic_DNA"/>
</dbReference>